<keyword evidence="3" id="KW-1185">Reference proteome</keyword>
<organism evidence="2 3">
    <name type="scientific">Colletotrichum godetiae</name>
    <dbReference type="NCBI Taxonomy" id="1209918"/>
    <lineage>
        <taxon>Eukaryota</taxon>
        <taxon>Fungi</taxon>
        <taxon>Dikarya</taxon>
        <taxon>Ascomycota</taxon>
        <taxon>Pezizomycotina</taxon>
        <taxon>Sordariomycetes</taxon>
        <taxon>Hypocreomycetidae</taxon>
        <taxon>Glomerellales</taxon>
        <taxon>Glomerellaceae</taxon>
        <taxon>Colletotrichum</taxon>
        <taxon>Colletotrichum acutatum species complex</taxon>
    </lineage>
</organism>
<evidence type="ECO:0000256" key="1">
    <source>
        <dbReference type="SAM" id="MobiDB-lite"/>
    </source>
</evidence>
<accession>A0AAJ0AXG2</accession>
<feature type="region of interest" description="Disordered" evidence="1">
    <location>
        <begin position="36"/>
        <end position="76"/>
    </location>
</feature>
<gene>
    <name evidence="2" type="ORF">BDP55DRAFT_301630</name>
</gene>
<evidence type="ECO:0000313" key="3">
    <source>
        <dbReference type="Proteomes" id="UP001224890"/>
    </source>
</evidence>
<dbReference type="EMBL" id="JAHMHR010000005">
    <property type="protein sequence ID" value="KAK1690635.1"/>
    <property type="molecule type" value="Genomic_DNA"/>
</dbReference>
<evidence type="ECO:0000313" key="2">
    <source>
        <dbReference type="EMBL" id="KAK1690635.1"/>
    </source>
</evidence>
<dbReference type="AlphaFoldDB" id="A0AAJ0AXG2"/>
<dbReference type="RefSeq" id="XP_060434330.1">
    <property type="nucleotide sequence ID" value="XM_060566629.1"/>
</dbReference>
<sequence length="214" mass="23062">MTGCISSNSRAGKWEESHLSTASPVTSFIISPNINHHHHHHHQQPSQNLGTQHRAGFKEPGRHLTSPHGGGQVSLHSSMKSCMGPGCIRFPGRGVSRGCAPRSSGQESTEICKSRLLKGVEPAQRCKEKTRIFGIHLLKGSRPVLCLPGAPQANKHAADDILTPHRYRLDPVYLPPIGLGTTAGKGQRTTDVNLSDANFGKRLRDLCVVAEIGG</sequence>
<dbReference type="GeneID" id="85451155"/>
<reference evidence="2" key="1">
    <citation type="submission" date="2021-06" db="EMBL/GenBank/DDBJ databases">
        <title>Comparative genomics, transcriptomics and evolutionary studies reveal genomic signatures of adaptation to plant cell wall in hemibiotrophic fungi.</title>
        <authorList>
            <consortium name="DOE Joint Genome Institute"/>
            <person name="Baroncelli R."/>
            <person name="Diaz J.F."/>
            <person name="Benocci T."/>
            <person name="Peng M."/>
            <person name="Battaglia E."/>
            <person name="Haridas S."/>
            <person name="Andreopoulos W."/>
            <person name="Labutti K."/>
            <person name="Pangilinan J."/>
            <person name="Floch G.L."/>
            <person name="Makela M.R."/>
            <person name="Henrissat B."/>
            <person name="Grigoriev I.V."/>
            <person name="Crouch J.A."/>
            <person name="De Vries R.P."/>
            <person name="Sukno S.A."/>
            <person name="Thon M.R."/>
        </authorList>
    </citation>
    <scope>NUCLEOTIDE SEQUENCE</scope>
    <source>
        <strain evidence="2">CBS 193.32</strain>
    </source>
</reference>
<protein>
    <submittedName>
        <fullName evidence="2">Uncharacterized protein</fullName>
    </submittedName>
</protein>
<proteinExistence type="predicted"/>
<comment type="caution">
    <text evidence="2">The sequence shown here is derived from an EMBL/GenBank/DDBJ whole genome shotgun (WGS) entry which is preliminary data.</text>
</comment>
<dbReference type="Proteomes" id="UP001224890">
    <property type="component" value="Unassembled WGS sequence"/>
</dbReference>
<name>A0AAJ0AXG2_9PEZI</name>